<gene>
    <name evidence="1" type="ORF">F4820DRAFT_88680</name>
</gene>
<evidence type="ECO:0000313" key="1">
    <source>
        <dbReference type="EMBL" id="KAI4868796.1"/>
    </source>
</evidence>
<name>A0ACB9ZBN1_9PEZI</name>
<comment type="caution">
    <text evidence="1">The sequence shown here is derived from an EMBL/GenBank/DDBJ whole genome shotgun (WGS) entry which is preliminary data.</text>
</comment>
<reference evidence="1 2" key="1">
    <citation type="journal article" date="2022" name="New Phytol.">
        <title>Ecological generalism drives hyperdiversity of secondary metabolite gene clusters in xylarialean endophytes.</title>
        <authorList>
            <person name="Franco M.E.E."/>
            <person name="Wisecaver J.H."/>
            <person name="Arnold A.E."/>
            <person name="Ju Y.M."/>
            <person name="Slot J.C."/>
            <person name="Ahrendt S."/>
            <person name="Moore L.P."/>
            <person name="Eastman K.E."/>
            <person name="Scott K."/>
            <person name="Konkel Z."/>
            <person name="Mondo S.J."/>
            <person name="Kuo A."/>
            <person name="Hayes R.D."/>
            <person name="Haridas S."/>
            <person name="Andreopoulos B."/>
            <person name="Riley R."/>
            <person name="LaButti K."/>
            <person name="Pangilinan J."/>
            <person name="Lipzen A."/>
            <person name="Amirebrahimi M."/>
            <person name="Yan J."/>
            <person name="Adam C."/>
            <person name="Keymanesh K."/>
            <person name="Ng V."/>
            <person name="Louie K."/>
            <person name="Northen T."/>
            <person name="Drula E."/>
            <person name="Henrissat B."/>
            <person name="Hsieh H.M."/>
            <person name="Youens-Clark K."/>
            <person name="Lutzoni F."/>
            <person name="Miadlikowska J."/>
            <person name="Eastwood D.C."/>
            <person name="Hamelin R.C."/>
            <person name="Grigoriev I.V."/>
            <person name="U'Ren J.M."/>
        </authorList>
    </citation>
    <scope>NUCLEOTIDE SEQUENCE [LARGE SCALE GENOMIC DNA]</scope>
    <source>
        <strain evidence="1 2">CBS 119005</strain>
    </source>
</reference>
<sequence>MSTTTSLSAPAASTTSQCGATLYNIPVDDAACAMPSGGNHTDVLSACCGDADVVSYYDGCGLYCLAAGQTVDDLTTCLFTHGAGWSDVFCNKNGTSTATATDAALPTSAGASVVASHGATHTSGESGGSSSETSGATDSPAAAAGLRPEFGSVSTLGLTIGALLFSATAFGAFQL</sequence>
<dbReference type="EMBL" id="MU393435">
    <property type="protein sequence ID" value="KAI4868796.1"/>
    <property type="molecule type" value="Genomic_DNA"/>
</dbReference>
<protein>
    <submittedName>
        <fullName evidence="1">Uncharacterized protein</fullName>
    </submittedName>
</protein>
<dbReference type="Proteomes" id="UP001497700">
    <property type="component" value="Unassembled WGS sequence"/>
</dbReference>
<proteinExistence type="predicted"/>
<organism evidence="1 2">
    <name type="scientific">Hypoxylon rubiginosum</name>
    <dbReference type="NCBI Taxonomy" id="110542"/>
    <lineage>
        <taxon>Eukaryota</taxon>
        <taxon>Fungi</taxon>
        <taxon>Dikarya</taxon>
        <taxon>Ascomycota</taxon>
        <taxon>Pezizomycotina</taxon>
        <taxon>Sordariomycetes</taxon>
        <taxon>Xylariomycetidae</taxon>
        <taxon>Xylariales</taxon>
        <taxon>Hypoxylaceae</taxon>
        <taxon>Hypoxylon</taxon>
    </lineage>
</organism>
<evidence type="ECO:0000313" key="2">
    <source>
        <dbReference type="Proteomes" id="UP001497700"/>
    </source>
</evidence>
<keyword evidence="2" id="KW-1185">Reference proteome</keyword>
<accession>A0ACB9ZBN1</accession>